<keyword evidence="2" id="KW-0680">Restriction system</keyword>
<dbReference type="Gene3D" id="3.90.220.20">
    <property type="entry name" value="DNA methylase specificity domains"/>
    <property type="match status" value="2"/>
</dbReference>
<protein>
    <submittedName>
        <fullName evidence="5">Restriction endonuclease subunit S</fullName>
        <ecNumber evidence="5">3.1.21.-</ecNumber>
    </submittedName>
</protein>
<dbReference type="RefSeq" id="WP_308897373.1">
    <property type="nucleotide sequence ID" value="NZ_CP133218.1"/>
</dbReference>
<feature type="domain" description="Type I restriction modification DNA specificity" evidence="4">
    <location>
        <begin position="220"/>
        <end position="366"/>
    </location>
</feature>
<proteinExistence type="inferred from homology"/>
<dbReference type="CDD" id="cd17246">
    <property type="entry name" value="RMtype1_S_SonII-TRD2-CR2_like"/>
    <property type="match status" value="1"/>
</dbReference>
<gene>
    <name evidence="5" type="ORF">RCF98_08005</name>
</gene>
<evidence type="ECO:0000256" key="1">
    <source>
        <dbReference type="ARBA" id="ARBA00010923"/>
    </source>
</evidence>
<dbReference type="PANTHER" id="PTHR30408:SF13">
    <property type="entry name" value="TYPE I RESTRICTION ENZYME HINDI SPECIFICITY SUBUNIT"/>
    <property type="match status" value="1"/>
</dbReference>
<dbReference type="GO" id="GO:0004519">
    <property type="term" value="F:endonuclease activity"/>
    <property type="evidence" value="ECO:0007669"/>
    <property type="project" value="UniProtKB-KW"/>
</dbReference>
<dbReference type="Proteomes" id="UP001236657">
    <property type="component" value="Chromosome"/>
</dbReference>
<keyword evidence="5" id="KW-0255">Endonuclease</keyword>
<name>A0ABY9MUZ2_9GAMM</name>
<dbReference type="EC" id="3.1.21.-" evidence="5"/>
<evidence type="ECO:0000313" key="5">
    <source>
        <dbReference type="EMBL" id="WML92272.1"/>
    </source>
</evidence>
<dbReference type="EMBL" id="CP133218">
    <property type="protein sequence ID" value="WML92272.1"/>
    <property type="molecule type" value="Genomic_DNA"/>
</dbReference>
<dbReference type="InterPro" id="IPR044946">
    <property type="entry name" value="Restrct_endonuc_typeI_TRD_sf"/>
</dbReference>
<evidence type="ECO:0000256" key="2">
    <source>
        <dbReference type="ARBA" id="ARBA00022747"/>
    </source>
</evidence>
<keyword evidence="3" id="KW-0238">DNA-binding</keyword>
<keyword evidence="5" id="KW-0378">Hydrolase</keyword>
<keyword evidence="5" id="KW-0540">Nuclease</keyword>
<dbReference type="PANTHER" id="PTHR30408">
    <property type="entry name" value="TYPE-1 RESTRICTION ENZYME ECOKI SPECIFICITY PROTEIN"/>
    <property type="match status" value="1"/>
</dbReference>
<evidence type="ECO:0000313" key="6">
    <source>
        <dbReference type="Proteomes" id="UP001236657"/>
    </source>
</evidence>
<reference evidence="5 6" key="1">
    <citation type="submission" date="2023-08" db="EMBL/GenBank/DDBJ databases">
        <title>New molecular markers tilS and rpoB for phylogenetic and monitoring studies of the genus Thiothrix biodiversity.</title>
        <authorList>
            <person name="Ravin N.V."/>
            <person name="Smolyakov D."/>
            <person name="Markov N.D."/>
            <person name="Beletsky A.V."/>
            <person name="Mardanov A.V."/>
            <person name="Rudenko T.S."/>
            <person name="Grabovich M.Y."/>
        </authorList>
    </citation>
    <scope>NUCLEOTIDE SEQUENCE [LARGE SCALE GENOMIC DNA]</scope>
    <source>
        <strain evidence="5 6">MK1</strain>
    </source>
</reference>
<dbReference type="InterPro" id="IPR000055">
    <property type="entry name" value="Restrct_endonuc_typeI_TRD"/>
</dbReference>
<feature type="domain" description="Type I restriction modification DNA specificity" evidence="4">
    <location>
        <begin position="6"/>
        <end position="189"/>
    </location>
</feature>
<comment type="similarity">
    <text evidence="1">Belongs to the type-I restriction system S methylase family.</text>
</comment>
<dbReference type="InterPro" id="IPR052021">
    <property type="entry name" value="Type-I_RS_S_subunit"/>
</dbReference>
<evidence type="ECO:0000259" key="4">
    <source>
        <dbReference type="Pfam" id="PF01420"/>
    </source>
</evidence>
<organism evidence="5 6">
    <name type="scientific">Thiothrix lacustris</name>
    <dbReference type="NCBI Taxonomy" id="525917"/>
    <lineage>
        <taxon>Bacteria</taxon>
        <taxon>Pseudomonadati</taxon>
        <taxon>Pseudomonadota</taxon>
        <taxon>Gammaproteobacteria</taxon>
        <taxon>Thiotrichales</taxon>
        <taxon>Thiotrichaceae</taxon>
        <taxon>Thiothrix</taxon>
    </lineage>
</organism>
<sequence>MSSLPNSWNSVKLKDIARIGDGVHASVNRLTEGVLYLSSKNFGTDRLDLSKVDYISENDYLRFFKPSLKAITKPEKDDVLLGIIGTLGAPYLVRASDRFGISSSVAIIRSNSDMVISAYLYYWFKSPIFQNAINQIKSGVAQSFLSLGMIGSLPCDYPQSIETQRKIAAILSAYDDLIENNLQRIKLLEEMAQITYEEWFVRMKFPGHETAQWDKATGLPKGWKKGCVCDISDVNRDNITVKDEPEYIHYIDIASTNTGSYNKPELMAFSEAPSRARRKLKFGDTIFSTVRPNRKTYSLILDHDPHLVASTGFAVLTPLIETQFSFVYLSVANQEFVDRAVSVAGGAAYPAVNQKDFEKISVIIPDNCLIHEFSKISNPCFETISALTKQNALLREAREILLPRLMTGVIDVDQVEVPEALLARVA</sequence>
<dbReference type="GO" id="GO:0016787">
    <property type="term" value="F:hydrolase activity"/>
    <property type="evidence" value="ECO:0007669"/>
    <property type="project" value="UniProtKB-KW"/>
</dbReference>
<dbReference type="Pfam" id="PF01420">
    <property type="entry name" value="Methylase_S"/>
    <property type="match status" value="2"/>
</dbReference>
<keyword evidence="6" id="KW-1185">Reference proteome</keyword>
<dbReference type="SUPFAM" id="SSF116734">
    <property type="entry name" value="DNA methylase specificity domain"/>
    <property type="match status" value="2"/>
</dbReference>
<accession>A0ABY9MUZ2</accession>
<evidence type="ECO:0000256" key="3">
    <source>
        <dbReference type="ARBA" id="ARBA00023125"/>
    </source>
</evidence>